<feature type="compositionally biased region" description="Basic residues" evidence="1">
    <location>
        <begin position="103"/>
        <end position="114"/>
    </location>
</feature>
<proteinExistence type="predicted"/>
<reference evidence="2" key="1">
    <citation type="submission" date="2023-10" db="EMBL/GenBank/DDBJ databases">
        <authorList>
            <person name="Chen Y."/>
            <person name="Shah S."/>
            <person name="Dougan E. K."/>
            <person name="Thang M."/>
            <person name="Chan C."/>
        </authorList>
    </citation>
    <scope>NUCLEOTIDE SEQUENCE [LARGE SCALE GENOMIC DNA]</scope>
</reference>
<dbReference type="Proteomes" id="UP001189429">
    <property type="component" value="Unassembled WGS sequence"/>
</dbReference>
<organism evidence="2 3">
    <name type="scientific">Prorocentrum cordatum</name>
    <dbReference type="NCBI Taxonomy" id="2364126"/>
    <lineage>
        <taxon>Eukaryota</taxon>
        <taxon>Sar</taxon>
        <taxon>Alveolata</taxon>
        <taxon>Dinophyceae</taxon>
        <taxon>Prorocentrales</taxon>
        <taxon>Prorocentraceae</taxon>
        <taxon>Prorocentrum</taxon>
    </lineage>
</organism>
<evidence type="ECO:0000313" key="3">
    <source>
        <dbReference type="Proteomes" id="UP001189429"/>
    </source>
</evidence>
<evidence type="ECO:0000313" key="2">
    <source>
        <dbReference type="EMBL" id="CAK0807531.1"/>
    </source>
</evidence>
<sequence>MTAGGLGLYLGHAAAWRHILSAGLDFGLVFEDDLTLFAPSLPRQRLRGPRRHRPADRPGGGALGPALPAEAQASEAGSGRMGPEDRARVGGDRSQGVAEARRRAARRQRHRALHGRLPALGGGGPEAAARRAAGELPAGRQLGHVPGLSRAAFTPPLAQCQDRSSRARSGGGTETPTCRPRAITPTSGSATWPR</sequence>
<protein>
    <recommendedName>
        <fullName evidence="4">Mannosyltransferase</fullName>
    </recommendedName>
</protein>
<dbReference type="EMBL" id="CAUYUJ010003947">
    <property type="protein sequence ID" value="CAK0807531.1"/>
    <property type="molecule type" value="Genomic_DNA"/>
</dbReference>
<feature type="compositionally biased region" description="Polar residues" evidence="1">
    <location>
        <begin position="184"/>
        <end position="194"/>
    </location>
</feature>
<keyword evidence="3" id="KW-1185">Reference proteome</keyword>
<gene>
    <name evidence="2" type="ORF">PCOR1329_LOCUS13379</name>
</gene>
<feature type="compositionally biased region" description="Basic and acidic residues" evidence="1">
    <location>
        <begin position="82"/>
        <end position="91"/>
    </location>
</feature>
<evidence type="ECO:0000256" key="1">
    <source>
        <dbReference type="SAM" id="MobiDB-lite"/>
    </source>
</evidence>
<evidence type="ECO:0008006" key="4">
    <source>
        <dbReference type="Google" id="ProtNLM"/>
    </source>
</evidence>
<name>A0ABN9QN36_9DINO</name>
<accession>A0ABN9QN36</accession>
<comment type="caution">
    <text evidence="2">The sequence shown here is derived from an EMBL/GenBank/DDBJ whole genome shotgun (WGS) entry which is preliminary data.</text>
</comment>
<feature type="region of interest" description="Disordered" evidence="1">
    <location>
        <begin position="45"/>
        <end position="194"/>
    </location>
</feature>
<feature type="compositionally biased region" description="Basic residues" evidence="1">
    <location>
        <begin position="45"/>
        <end position="54"/>
    </location>
</feature>